<evidence type="ECO:0000256" key="1">
    <source>
        <dbReference type="SAM" id="Phobius"/>
    </source>
</evidence>
<name>A0A0X3UBJ1_9RHOB</name>
<accession>A0A0X3UBJ1</accession>
<dbReference type="AlphaFoldDB" id="A0A0X3UBJ1"/>
<feature type="transmembrane region" description="Helical" evidence="1">
    <location>
        <begin position="192"/>
        <end position="214"/>
    </location>
</feature>
<feature type="transmembrane region" description="Helical" evidence="1">
    <location>
        <begin position="43"/>
        <end position="69"/>
    </location>
</feature>
<protein>
    <submittedName>
        <fullName evidence="2">Uncharacterized protein</fullName>
    </submittedName>
</protein>
<keyword evidence="3" id="KW-1185">Reference proteome</keyword>
<keyword evidence="1" id="KW-1133">Transmembrane helix</keyword>
<organism evidence="2 3">
    <name type="scientific">Ruegeria marisrubri</name>
    <dbReference type="NCBI Taxonomy" id="1685379"/>
    <lineage>
        <taxon>Bacteria</taxon>
        <taxon>Pseudomonadati</taxon>
        <taxon>Pseudomonadota</taxon>
        <taxon>Alphaproteobacteria</taxon>
        <taxon>Rhodobacterales</taxon>
        <taxon>Roseobacteraceae</taxon>
        <taxon>Ruegeria</taxon>
    </lineage>
</organism>
<dbReference type="Proteomes" id="UP000053791">
    <property type="component" value="Unassembled WGS sequence"/>
</dbReference>
<feature type="transmembrane region" description="Helical" evidence="1">
    <location>
        <begin position="135"/>
        <end position="155"/>
    </location>
</feature>
<evidence type="ECO:0000313" key="3">
    <source>
        <dbReference type="Proteomes" id="UP000053791"/>
    </source>
</evidence>
<sequence length="255" mass="27491">MSARTWIYVTLSAAAVVGFWNLVNRKYSPENEAWVDIGQRPRWFFYGLAVLAFGLPLVVTVVTVAQPWWEPGDLLRDPLNVAQHRITRTGSAEGCCGSEVGAVSLLGNLITTGAAAMMGFAGIQRALKVGKWDGGVILLLLGACLATVLALDDLFRLHESHQRKFIVFYMTVLGAVACLSVLWLSWFENGFLLATAGFFAASIVVDTIFEHNFGEYRIVIEDAAKLFGFCCLACFALTAGLRLSGSGSTGDPGSG</sequence>
<feature type="transmembrane region" description="Helical" evidence="1">
    <location>
        <begin position="167"/>
        <end position="186"/>
    </location>
</feature>
<comment type="caution">
    <text evidence="2">The sequence shown here is derived from an EMBL/GenBank/DDBJ whole genome shotgun (WGS) entry which is preliminary data.</text>
</comment>
<dbReference type="EMBL" id="LQBQ01000004">
    <property type="protein sequence ID" value="KUJ85122.1"/>
    <property type="molecule type" value="Genomic_DNA"/>
</dbReference>
<keyword evidence="1" id="KW-0812">Transmembrane</keyword>
<feature type="transmembrane region" description="Helical" evidence="1">
    <location>
        <begin position="6"/>
        <end position="23"/>
    </location>
</feature>
<keyword evidence="1" id="KW-0472">Membrane</keyword>
<evidence type="ECO:0000313" key="2">
    <source>
        <dbReference type="EMBL" id="KUJ85122.1"/>
    </source>
</evidence>
<feature type="transmembrane region" description="Helical" evidence="1">
    <location>
        <begin position="226"/>
        <end position="245"/>
    </location>
</feature>
<proteinExistence type="predicted"/>
<gene>
    <name evidence="2" type="ORF">AVO45_17885</name>
</gene>
<reference evidence="2 3" key="1">
    <citation type="submission" date="2015-12" db="EMBL/GenBank/DDBJ databases">
        <authorList>
            <person name="Shamseldin A."/>
            <person name="Moawad H."/>
            <person name="Abd El-Rahim W.M."/>
            <person name="Sadowsky M.J."/>
        </authorList>
    </citation>
    <scope>NUCLEOTIDE SEQUENCE [LARGE SCALE GENOMIC DNA]</scope>
    <source>
        <strain evidence="2 3">ZGT118</strain>
    </source>
</reference>